<dbReference type="GO" id="GO:0003824">
    <property type="term" value="F:catalytic activity"/>
    <property type="evidence" value="ECO:0007669"/>
    <property type="project" value="InterPro"/>
</dbReference>
<feature type="non-terminal residue" evidence="4">
    <location>
        <position position="1"/>
    </location>
</feature>
<evidence type="ECO:0000256" key="1">
    <source>
        <dbReference type="SAM" id="Coils"/>
    </source>
</evidence>
<feature type="region of interest" description="Disordered" evidence="2">
    <location>
        <begin position="1"/>
        <end position="21"/>
    </location>
</feature>
<dbReference type="Gene3D" id="3.60.10.10">
    <property type="entry name" value="Endonuclease/exonuclease/phosphatase"/>
    <property type="match status" value="1"/>
</dbReference>
<organism evidence="4 5">
    <name type="scientific">Umbelopsis vinacea</name>
    <dbReference type="NCBI Taxonomy" id="44442"/>
    <lineage>
        <taxon>Eukaryota</taxon>
        <taxon>Fungi</taxon>
        <taxon>Fungi incertae sedis</taxon>
        <taxon>Mucoromycota</taxon>
        <taxon>Mucoromycotina</taxon>
        <taxon>Umbelopsidomycetes</taxon>
        <taxon>Umbelopsidales</taxon>
        <taxon>Umbelopsidaceae</taxon>
        <taxon>Umbelopsis</taxon>
    </lineage>
</organism>
<protein>
    <recommendedName>
        <fullName evidence="3">Reverse transcriptase domain-containing protein</fullName>
    </recommendedName>
</protein>
<dbReference type="Pfam" id="PF14529">
    <property type="entry name" value="Exo_endo_phos_2"/>
    <property type="match status" value="1"/>
</dbReference>
<dbReference type="PROSITE" id="PS50878">
    <property type="entry name" value="RT_POL"/>
    <property type="match status" value="1"/>
</dbReference>
<evidence type="ECO:0000259" key="3">
    <source>
        <dbReference type="PROSITE" id="PS50878"/>
    </source>
</evidence>
<dbReference type="SUPFAM" id="SSF56672">
    <property type="entry name" value="DNA/RNA polymerases"/>
    <property type="match status" value="1"/>
</dbReference>
<evidence type="ECO:0000256" key="2">
    <source>
        <dbReference type="SAM" id="MobiDB-lite"/>
    </source>
</evidence>
<accession>A0A8H7PM55</accession>
<dbReference type="EMBL" id="JAEPRA010000013">
    <property type="protein sequence ID" value="KAG2176508.1"/>
    <property type="molecule type" value="Genomic_DNA"/>
</dbReference>
<dbReference type="OrthoDB" id="2272068at2759"/>
<evidence type="ECO:0000313" key="5">
    <source>
        <dbReference type="Proteomes" id="UP000612746"/>
    </source>
</evidence>
<gene>
    <name evidence="4" type="ORF">INT44_007171</name>
</gene>
<dbReference type="InterPro" id="IPR036691">
    <property type="entry name" value="Endo/exonu/phosph_ase_sf"/>
</dbReference>
<dbReference type="SUPFAM" id="SSF56219">
    <property type="entry name" value="DNase I-like"/>
    <property type="match status" value="1"/>
</dbReference>
<keyword evidence="5" id="KW-1185">Reference proteome</keyword>
<reference evidence="4" key="1">
    <citation type="submission" date="2020-12" db="EMBL/GenBank/DDBJ databases">
        <title>Metabolic potential, ecology and presence of endohyphal bacteria is reflected in genomic diversity of Mucoromycotina.</title>
        <authorList>
            <person name="Muszewska A."/>
            <person name="Okrasinska A."/>
            <person name="Steczkiewicz K."/>
            <person name="Drgas O."/>
            <person name="Orlowska M."/>
            <person name="Perlinska-Lenart U."/>
            <person name="Aleksandrzak-Piekarczyk T."/>
            <person name="Szatraj K."/>
            <person name="Zielenkiewicz U."/>
            <person name="Pilsyk S."/>
            <person name="Malc E."/>
            <person name="Mieczkowski P."/>
            <person name="Kruszewska J.S."/>
            <person name="Biernat P."/>
            <person name="Pawlowska J."/>
        </authorList>
    </citation>
    <scope>NUCLEOTIDE SEQUENCE</scope>
    <source>
        <strain evidence="4">WA0000051536</strain>
    </source>
</reference>
<dbReference type="Pfam" id="PF00078">
    <property type="entry name" value="RVT_1"/>
    <property type="match status" value="1"/>
</dbReference>
<dbReference type="InterPro" id="IPR043502">
    <property type="entry name" value="DNA/RNA_pol_sf"/>
</dbReference>
<dbReference type="PANTHER" id="PTHR19446">
    <property type="entry name" value="REVERSE TRANSCRIPTASES"/>
    <property type="match status" value="1"/>
</dbReference>
<keyword evidence="1" id="KW-0175">Coiled coil</keyword>
<name>A0A8H7PM55_9FUNG</name>
<proteinExistence type="predicted"/>
<feature type="domain" description="Reverse transcriptase" evidence="3">
    <location>
        <begin position="818"/>
        <end position="1074"/>
    </location>
</feature>
<dbReference type="InterPro" id="IPR000477">
    <property type="entry name" value="RT_dom"/>
</dbReference>
<evidence type="ECO:0000313" key="4">
    <source>
        <dbReference type="EMBL" id="KAG2176508.1"/>
    </source>
</evidence>
<feature type="coiled-coil region" evidence="1">
    <location>
        <begin position="85"/>
        <end position="112"/>
    </location>
</feature>
<sequence>QVTAEESGGPERCPQCLRSDSLSHQPASPTSFAHMVCNVCNIRVDYKENQTTPPAPSAPVVPDFYLELQQLKQTVKTLVTKVSGFDEILAENASLKRTVAAMKEEMKKLRTSHPPQPQYKITTSAPAVQSTNQSPIANRSWANIASARSSRPISSERKRSTAARAFQTIEGPQGYEFVYIQRHRRMDRSDIRRRLRHIGLDTSRIMDITFPSRNALGLLIHIQYKTEMYALLNESKITPLTAFDPLNPKHIADPKHDTLSSDERAILASQLHRERLTRGLKFMRPHVAPAVARAYAAIGWIDESDIPAHSTQNREHPASAFQNHERERLWNANGLQATAVDDVLQHSHSFDLLCITETWLLPPSRLPTTWTQYHQYGTPVHGNFRGSLGITALISPSCTIDILHIPSTNPYMMKLKIKQIIIFICYFPPSLSDEQVLTHLNSIPLTTNTLLCGDFNARMEDTLGDSTMTTRGRELEQWITDRQMHLWNSQLAFGIPTYSTYRNNTLHQSVIDLFISNFPPSGATMEVYSELSLGSDHRLISATFDIDEEDDNQQDPLTPSTCRRLWNLSRLQEEEPCELYVSLFTAASQDLQLRLLNLVEQSSGPRPPIDDLADELNELIYSALTQSLGSKKPRPKHWKWFWTPALEAAAKFRDICFRRWKRSEGIDKLYWWDQQRAAHIAFRKDVKRSRRQAYRSFCEALERDFTRATSKIKTIRRRRQPQHTYVHPDGPQVAAETMAQHLASVCNGNLLPTDRPRTLAAPTLPHGLDDCPFDNPTVETAIRRLPNRKAPGSDHLRAEMLKPLLSVLTPILCNLYQLCWRWSYVPRSWRHAQICPIFKKGDPTAASNYRPISLTSILRKAMEYCLAPDVQSHSPGIDLAQGGFRPRRSAMDQALCLNELMQIHRNRRHRPPVVAFLDIKAAYDTVDRNIIWEALASTTTPTPLLSLLQHLFDDVTMSVLLSNCLSTPSSPSTGVLQGSILSPHLYSIYINSLPGELRQCSSIHTARVGEENVAINSLLFADDVALIGSATEVQAMLDIADAHSRRLGYRWSPTKCAILNAEGNSSFTLYGETLPQVEEFVYLGIPFRKPGMSTSAMIRHRTPGTFLAMATLQAIGARPSGFSVLLSSYLYRTFIRPKFEYGLAICRHTAADTKSLEDLQNRCLRMITGGHRTSSTVVFRHLCNLPSMTERSTILGMKFCARLEDLPQECLLVLLLPLAPAHGRLTSIQQNSLYRTLPSPTPLELKPFITAFRLERLATDRTHPKKLLLSRCRSTLGIDPILTVPATRRERSRLIRWRMGWLPGKPKPCRCGVDHTSPRHLAQCFLLPRSLWEQLPSSPGIHPIDSALNQLPETHRPAPPFWANLLSLLYKVEQICLTEDMTQVEPPPGSYWIHRNLHPEREPSPLL</sequence>
<comment type="caution">
    <text evidence="4">The sequence shown here is derived from an EMBL/GenBank/DDBJ whole genome shotgun (WGS) entry which is preliminary data.</text>
</comment>
<dbReference type="InterPro" id="IPR005135">
    <property type="entry name" value="Endo/exonuclease/phosphatase"/>
</dbReference>
<dbReference type="Proteomes" id="UP000612746">
    <property type="component" value="Unassembled WGS sequence"/>
</dbReference>
<dbReference type="CDD" id="cd01650">
    <property type="entry name" value="RT_nLTR_like"/>
    <property type="match status" value="1"/>
</dbReference>